<name>A0AAN7BFB2_9PEZI</name>
<dbReference type="EMBL" id="MU865556">
    <property type="protein sequence ID" value="KAK4221362.1"/>
    <property type="molecule type" value="Genomic_DNA"/>
</dbReference>
<dbReference type="AlphaFoldDB" id="A0AAN7BFB2"/>
<organism evidence="2 3">
    <name type="scientific">Podospora fimiseda</name>
    <dbReference type="NCBI Taxonomy" id="252190"/>
    <lineage>
        <taxon>Eukaryota</taxon>
        <taxon>Fungi</taxon>
        <taxon>Dikarya</taxon>
        <taxon>Ascomycota</taxon>
        <taxon>Pezizomycotina</taxon>
        <taxon>Sordariomycetes</taxon>
        <taxon>Sordariomycetidae</taxon>
        <taxon>Sordariales</taxon>
        <taxon>Podosporaceae</taxon>
        <taxon>Podospora</taxon>
    </lineage>
</organism>
<evidence type="ECO:0000313" key="3">
    <source>
        <dbReference type="Proteomes" id="UP001301958"/>
    </source>
</evidence>
<protein>
    <submittedName>
        <fullName evidence="2">Heterokaryon incompatibility protein-domain-containing protein</fullName>
    </submittedName>
</protein>
<reference evidence="2" key="2">
    <citation type="submission" date="2023-05" db="EMBL/GenBank/DDBJ databases">
        <authorList>
            <consortium name="Lawrence Berkeley National Laboratory"/>
            <person name="Steindorff A."/>
            <person name="Hensen N."/>
            <person name="Bonometti L."/>
            <person name="Westerberg I."/>
            <person name="Brannstrom I.O."/>
            <person name="Guillou S."/>
            <person name="Cros-Aarteil S."/>
            <person name="Calhoun S."/>
            <person name="Haridas S."/>
            <person name="Kuo A."/>
            <person name="Mondo S."/>
            <person name="Pangilinan J."/>
            <person name="Riley R."/>
            <person name="Labutti K."/>
            <person name="Andreopoulos B."/>
            <person name="Lipzen A."/>
            <person name="Chen C."/>
            <person name="Yanf M."/>
            <person name="Daum C."/>
            <person name="Ng V."/>
            <person name="Clum A."/>
            <person name="Ohm R."/>
            <person name="Martin F."/>
            <person name="Silar P."/>
            <person name="Natvig D."/>
            <person name="Lalanne C."/>
            <person name="Gautier V."/>
            <person name="Ament-Velasquez S.L."/>
            <person name="Kruys A."/>
            <person name="Hutchinson M.I."/>
            <person name="Powell A.J."/>
            <person name="Barry K."/>
            <person name="Miller A.N."/>
            <person name="Grigoriev I.V."/>
            <person name="Debuchy R."/>
            <person name="Gladieux P."/>
            <person name="Thoren M.H."/>
            <person name="Johannesson H."/>
        </authorList>
    </citation>
    <scope>NUCLEOTIDE SEQUENCE</scope>
    <source>
        <strain evidence="2">CBS 990.96</strain>
    </source>
</reference>
<proteinExistence type="predicted"/>
<gene>
    <name evidence="2" type="ORF">QBC38DRAFT_513611</name>
</gene>
<feature type="domain" description="Heterokaryon incompatibility" evidence="1">
    <location>
        <begin position="61"/>
        <end position="235"/>
    </location>
</feature>
<accession>A0AAN7BFB2</accession>
<comment type="caution">
    <text evidence="2">The sequence shown here is derived from an EMBL/GenBank/DDBJ whole genome shotgun (WGS) entry which is preliminary data.</text>
</comment>
<dbReference type="PANTHER" id="PTHR33112">
    <property type="entry name" value="DOMAIN PROTEIN, PUTATIVE-RELATED"/>
    <property type="match status" value="1"/>
</dbReference>
<dbReference type="Proteomes" id="UP001301958">
    <property type="component" value="Unassembled WGS sequence"/>
</dbReference>
<dbReference type="Pfam" id="PF06985">
    <property type="entry name" value="HET"/>
    <property type="match status" value="1"/>
</dbReference>
<sequence length="604" mass="69121">MQPMHESPAPPLRGNCRLTLSRTERIDQEKTPLPARLVKIHLLNKTVSLTLEETNGRCGKYIALTHRWDNSTQSSRTTKANYACQRRQCKHHTSHPDPPSEISFCPQTNEFPTLYRDVGLMARHLGIEYLWIDSLCIVQDDRQDWKTESAGMADYYQRAWLTIASTTTTKEGGLFGIKLNPEDLPPVVRLPFRDRSGEQKGYFYVQAYEPSETENDYSKAVVNFNLRTRGWGFQEFKLSRRLLTFSKRGAYMMCRTKIPENLRGDTAVTQAVLFKMTDSLHHILYIWSNFMEQYCAFDFTEFEKDRLVALGGVAHEFKRALRCAVDITADEEIYFAYGHWIIPTAQKGTISGLFWQEAETEKDLGKYERVRAMGVPTWSWASMALRGRDNAGNITGLEVQWYSTKREYRDLKDEIVCGIKGFSAIPPEQIGSSYTMPDDDGAFFIPEPEYSNHSTLRVLELRGKVIQVSIHGYFPKDEDKNIATNLTYRLPKTAPARSTWRRVTTGGSFIIGWASLEHPEHHLPPCSSAQPPVSVYAFFARRPPTIIGGHGWGNWTNYQTAFEVLVLREFRGPQYYERIGMGRLFGNDIEGLYAAAEDADVFLI</sequence>
<dbReference type="InterPro" id="IPR010730">
    <property type="entry name" value="HET"/>
</dbReference>
<dbReference type="PANTHER" id="PTHR33112:SF10">
    <property type="entry name" value="TOL"/>
    <property type="match status" value="1"/>
</dbReference>
<evidence type="ECO:0000259" key="1">
    <source>
        <dbReference type="Pfam" id="PF06985"/>
    </source>
</evidence>
<evidence type="ECO:0000313" key="2">
    <source>
        <dbReference type="EMBL" id="KAK4221362.1"/>
    </source>
</evidence>
<keyword evidence="3" id="KW-1185">Reference proteome</keyword>
<reference evidence="2" key="1">
    <citation type="journal article" date="2023" name="Mol. Phylogenet. Evol.">
        <title>Genome-scale phylogeny and comparative genomics of the fungal order Sordariales.</title>
        <authorList>
            <person name="Hensen N."/>
            <person name="Bonometti L."/>
            <person name="Westerberg I."/>
            <person name="Brannstrom I.O."/>
            <person name="Guillou S."/>
            <person name="Cros-Aarteil S."/>
            <person name="Calhoun S."/>
            <person name="Haridas S."/>
            <person name="Kuo A."/>
            <person name="Mondo S."/>
            <person name="Pangilinan J."/>
            <person name="Riley R."/>
            <person name="LaButti K."/>
            <person name="Andreopoulos B."/>
            <person name="Lipzen A."/>
            <person name="Chen C."/>
            <person name="Yan M."/>
            <person name="Daum C."/>
            <person name="Ng V."/>
            <person name="Clum A."/>
            <person name="Steindorff A."/>
            <person name="Ohm R.A."/>
            <person name="Martin F."/>
            <person name="Silar P."/>
            <person name="Natvig D.O."/>
            <person name="Lalanne C."/>
            <person name="Gautier V."/>
            <person name="Ament-Velasquez S.L."/>
            <person name="Kruys A."/>
            <person name="Hutchinson M.I."/>
            <person name="Powell A.J."/>
            <person name="Barry K."/>
            <person name="Miller A.N."/>
            <person name="Grigoriev I.V."/>
            <person name="Debuchy R."/>
            <person name="Gladieux P."/>
            <person name="Hiltunen Thoren M."/>
            <person name="Johannesson H."/>
        </authorList>
    </citation>
    <scope>NUCLEOTIDE SEQUENCE</scope>
    <source>
        <strain evidence="2">CBS 990.96</strain>
    </source>
</reference>